<dbReference type="EC" id="5.6.2.2" evidence="9"/>
<evidence type="ECO:0000259" key="11">
    <source>
        <dbReference type="PROSITE" id="PS52040"/>
    </source>
</evidence>
<dbReference type="GO" id="GO:0005737">
    <property type="term" value="C:cytoplasm"/>
    <property type="evidence" value="ECO:0007669"/>
    <property type="project" value="UniProtKB-SubCell"/>
</dbReference>
<feature type="active site" description="O-(5'-phospho-DNA)-tyrosine intermediate" evidence="9 10">
    <location>
        <position position="122"/>
    </location>
</feature>
<sequence length="855" mass="95714">MDLNEGKVIPIDINKEMKRCYIDYAMSVIVGRALPDVRDGLKPVHRRILHSMNELGITPDKSYRKCARIVGEVLGKYHPHGDTSVYDALVRLAQDFSMRYMLVDGHGNFGSVDGDSAAAMRYTEARMNKIASEMLRDINKDTVDFIPNFDGEEREPVVLPSRYPNLLVNGSSGIAVGMATNIPPHNLGEVIDGTIMLIDNPETTSLELMTVIKGPDFPTGATIMGKSGIRAAYETGKGRVIVRANAEIEEENGRHKIIVTEIPYQVNKAKLIENIADLVKDKKITGISDLRDESDREGMRIVIELKRDANPSVVLNLLYKHTKMQDTFGIIMLALVNNEPLVLNLKQVLSNYIQFQKEVLTRRTVFELNKAEARAHILEGLRIALDNIDEVIKIIRSSKTTEIAKNTLIDRFGLSEKQAQAILEMRLRRLTGLERDKIEEEFEELMKLIDYLNSILASEEKLLSVIKEELLEIKNKYNDPRRTKIEKVVNEIDIEDLIQEEEVVVTLTHSGYIKRISADTYSAQRRGGRGIQAMSTKEDDFVEHVNITSTHSDVLFFTNKGRVYKLRAYEIPDAGRTAKGTNIINLIAIEQDERIETVLTIRDDVSEGFLFMGTKQGIVKKTPLSEFKNLRKNGLIAINLRDGDELLKVKVTRGDADIIIVTQDGNAIRFNEKDVRSMGRTASGVRSINLREDDIAVCMDIAVEGEDLLVISENGFGKRTPITEYKRQKRGGTGLITYKLSEKTGKVIGATVCKIDDELMLINTSGVAIRINVSGISVTSRSAMGVTLMRTSEEEKIAAIAKISGTGEDKEDQITIDENRIDDEIKSEIAVVDDSDNSLKDLLDISEDEESKDDE</sequence>
<dbReference type="NCBIfam" id="NF004044">
    <property type="entry name" value="PRK05561.1"/>
    <property type="match status" value="1"/>
</dbReference>
<dbReference type="GO" id="GO:0034335">
    <property type="term" value="F:DNA negative supercoiling activity"/>
    <property type="evidence" value="ECO:0007669"/>
    <property type="project" value="UniProtKB-ARBA"/>
</dbReference>
<comment type="catalytic activity">
    <reaction evidence="1 9 10">
        <text>ATP-dependent breakage, passage and rejoining of double-stranded DNA.</text>
        <dbReference type="EC" id="5.6.2.2"/>
    </reaction>
</comment>
<dbReference type="Pfam" id="PF03989">
    <property type="entry name" value="DNA_gyraseA_C"/>
    <property type="match status" value="6"/>
</dbReference>
<keyword evidence="7 9" id="KW-0238">DNA-binding</keyword>
<dbReference type="FunFam" id="3.90.199.10:FF:000001">
    <property type="entry name" value="DNA gyrase subunit A"/>
    <property type="match status" value="1"/>
</dbReference>
<keyword evidence="3 9" id="KW-0963">Cytoplasm</keyword>
<dbReference type="RefSeq" id="WP_016207959.1">
    <property type="nucleotide sequence ID" value="NZ_ASRV01000153.1"/>
</dbReference>
<dbReference type="GO" id="GO:0006265">
    <property type="term" value="P:DNA topological change"/>
    <property type="evidence" value="ECO:0007669"/>
    <property type="project" value="UniProtKB-UniRule"/>
</dbReference>
<comment type="function">
    <text evidence="9">A type II topoisomerase that negatively supercoils closed circular double-stranded (ds) DNA in an ATP-dependent manner to modulate DNA topology and maintain chromosomes in an underwound state. Negative supercoiling favors strand separation, and DNA replication, transcription, recombination and repair, all of which involve strand separation. Also able to catalyze the interconversion of other topological isomers of dsDNA rings, including catenanes and knotted rings. Type II topoisomerases break and join 2 DNA strands simultaneously in an ATP-dependent manner.</text>
</comment>
<dbReference type="InterPro" id="IPR013758">
    <property type="entry name" value="Topo_IIA_A/C_ab"/>
</dbReference>
<dbReference type="InterPro" id="IPR013757">
    <property type="entry name" value="Topo_IIA_A_a_sf"/>
</dbReference>
<feature type="short sequence motif" description="GyrA-box" evidence="9">
    <location>
        <begin position="524"/>
        <end position="530"/>
    </location>
</feature>
<dbReference type="HAMAP" id="MF_01897">
    <property type="entry name" value="GyrA"/>
    <property type="match status" value="1"/>
</dbReference>
<dbReference type="InterPro" id="IPR002205">
    <property type="entry name" value="Topo_IIA_dom_A"/>
</dbReference>
<dbReference type="AlphaFoldDB" id="R9C367"/>
<accession>R9C367</accession>
<evidence type="ECO:0000256" key="2">
    <source>
        <dbReference type="ARBA" id="ARBA00008263"/>
    </source>
</evidence>
<reference evidence="12 13" key="1">
    <citation type="submission" date="2013-03" db="EMBL/GenBank/DDBJ databases">
        <title>Whole genome shotgun sequencing of Clostridium sartagoforme AAU1.</title>
        <authorList>
            <person name="Joshi C.G."/>
            <person name="Duggirala S.M."/>
            <person name="Nathani N.M."/>
            <person name="Bhatt V.D."/>
            <person name="Patel A.K."/>
            <person name="Pandya P.R."/>
            <person name="KaPatel J.A."/>
        </authorList>
    </citation>
    <scope>NUCLEOTIDE SEQUENCE [LARGE SCALE GENOMIC DNA]</scope>
    <source>
        <strain evidence="12 13">AAU1</strain>
    </source>
</reference>
<keyword evidence="13" id="KW-1185">Reference proteome</keyword>
<dbReference type="InterPro" id="IPR035516">
    <property type="entry name" value="Gyrase/topoIV_suA_C"/>
</dbReference>
<evidence type="ECO:0000256" key="10">
    <source>
        <dbReference type="PROSITE-ProRule" id="PRU01384"/>
    </source>
</evidence>
<dbReference type="GO" id="GO:0005524">
    <property type="term" value="F:ATP binding"/>
    <property type="evidence" value="ECO:0007669"/>
    <property type="project" value="UniProtKB-UniRule"/>
</dbReference>
<dbReference type="InterPro" id="IPR006691">
    <property type="entry name" value="GyrA/parC_rep"/>
</dbReference>
<dbReference type="FunFam" id="2.120.10.90:FF:000004">
    <property type="entry name" value="DNA gyrase subunit A"/>
    <property type="match status" value="1"/>
</dbReference>
<dbReference type="GO" id="GO:0006261">
    <property type="term" value="P:DNA-templated DNA replication"/>
    <property type="evidence" value="ECO:0007669"/>
    <property type="project" value="UniProtKB-UniRule"/>
</dbReference>
<dbReference type="FunFam" id="1.10.268.10:FF:000001">
    <property type="entry name" value="DNA gyrase subunit A"/>
    <property type="match status" value="1"/>
</dbReference>
<comment type="miscellaneous">
    <text evidence="9">Few gyrases are as efficient as E.coli at forming negative supercoils. Not all organisms have 2 type II topoisomerases; in organisms with a single type II topoisomerase this enzyme also has to decatenate newly replicated chromosomes.</text>
</comment>
<dbReference type="PROSITE" id="PS52040">
    <property type="entry name" value="TOPO_IIA"/>
    <property type="match status" value="1"/>
</dbReference>
<comment type="caution">
    <text evidence="12">The sequence shown here is derived from an EMBL/GenBank/DDBJ whole genome shotgun (WGS) entry which is preliminary data.</text>
</comment>
<name>R9C367_9CLOT</name>
<dbReference type="SMART" id="SM00434">
    <property type="entry name" value="TOP4c"/>
    <property type="match status" value="1"/>
</dbReference>
<dbReference type="NCBIfam" id="NF004043">
    <property type="entry name" value="PRK05560.1"/>
    <property type="match status" value="1"/>
</dbReference>
<dbReference type="Gene3D" id="3.30.1360.40">
    <property type="match status" value="1"/>
</dbReference>
<dbReference type="PATRIC" id="fig|1202534.3.peg.2624"/>
<dbReference type="CDD" id="cd00187">
    <property type="entry name" value="TOP4c"/>
    <property type="match status" value="1"/>
</dbReference>
<evidence type="ECO:0000313" key="13">
    <source>
        <dbReference type="Proteomes" id="UP000013988"/>
    </source>
</evidence>
<comment type="subcellular location">
    <subcellularLocation>
        <location evidence="9">Cytoplasm</location>
    </subcellularLocation>
</comment>
<evidence type="ECO:0000256" key="9">
    <source>
        <dbReference type="HAMAP-Rule" id="MF_01897"/>
    </source>
</evidence>
<dbReference type="Gene3D" id="2.120.10.90">
    <property type="entry name" value="DNA gyrase/topoisomerase IV, subunit A, C-terminal"/>
    <property type="match status" value="1"/>
</dbReference>
<dbReference type="FunFam" id="3.30.1360.40:FF:000002">
    <property type="entry name" value="DNA gyrase subunit A"/>
    <property type="match status" value="1"/>
</dbReference>
<dbReference type="Gene3D" id="1.10.268.10">
    <property type="entry name" value="Topoisomerase, domain 3"/>
    <property type="match status" value="1"/>
</dbReference>
<dbReference type="OrthoDB" id="9806486at2"/>
<dbReference type="PANTHER" id="PTHR43493">
    <property type="entry name" value="DNA GYRASE/TOPOISOMERASE SUBUNIT A"/>
    <property type="match status" value="1"/>
</dbReference>
<comment type="similarity">
    <text evidence="2 9">Belongs to the type II topoisomerase GyrA/ParC subunit family.</text>
</comment>
<dbReference type="InterPro" id="IPR050220">
    <property type="entry name" value="Type_II_DNA_Topoisomerases"/>
</dbReference>
<evidence type="ECO:0000256" key="6">
    <source>
        <dbReference type="ARBA" id="ARBA00023029"/>
    </source>
</evidence>
<gene>
    <name evidence="9" type="primary">gyrA</name>
    <name evidence="12" type="ORF">A500_13246</name>
</gene>
<dbReference type="InterPro" id="IPR005743">
    <property type="entry name" value="GyrA"/>
</dbReference>
<dbReference type="SUPFAM" id="SSF56719">
    <property type="entry name" value="Type II DNA topoisomerase"/>
    <property type="match status" value="1"/>
</dbReference>
<dbReference type="Pfam" id="PF00521">
    <property type="entry name" value="DNA_topoisoIV"/>
    <property type="match status" value="1"/>
</dbReference>
<feature type="domain" description="Topo IIA-type catalytic" evidence="11">
    <location>
        <begin position="34"/>
        <end position="497"/>
    </location>
</feature>
<keyword evidence="4 9" id="KW-0547">Nucleotide-binding</keyword>
<dbReference type="GO" id="GO:0009330">
    <property type="term" value="C:DNA topoisomerase type II (double strand cut, ATP-hydrolyzing) complex"/>
    <property type="evidence" value="ECO:0007669"/>
    <property type="project" value="TreeGrafter"/>
</dbReference>
<dbReference type="Proteomes" id="UP000013988">
    <property type="component" value="Unassembled WGS sequence"/>
</dbReference>
<dbReference type="GO" id="GO:0003677">
    <property type="term" value="F:DNA binding"/>
    <property type="evidence" value="ECO:0007669"/>
    <property type="project" value="UniProtKB-UniRule"/>
</dbReference>
<evidence type="ECO:0000256" key="5">
    <source>
        <dbReference type="ARBA" id="ARBA00022840"/>
    </source>
</evidence>
<keyword evidence="6 9" id="KW-0799">Topoisomerase</keyword>
<dbReference type="SUPFAM" id="SSF101904">
    <property type="entry name" value="GyrA/ParC C-terminal domain-like"/>
    <property type="match status" value="1"/>
</dbReference>
<evidence type="ECO:0000256" key="1">
    <source>
        <dbReference type="ARBA" id="ARBA00000185"/>
    </source>
</evidence>
<evidence type="ECO:0000256" key="8">
    <source>
        <dbReference type="ARBA" id="ARBA00023235"/>
    </source>
</evidence>
<organism evidence="12 13">
    <name type="scientific">Clostridium sartagoforme AAU1</name>
    <dbReference type="NCBI Taxonomy" id="1202534"/>
    <lineage>
        <taxon>Bacteria</taxon>
        <taxon>Bacillati</taxon>
        <taxon>Bacillota</taxon>
        <taxon>Clostridia</taxon>
        <taxon>Eubacteriales</taxon>
        <taxon>Clostridiaceae</taxon>
        <taxon>Clostridium</taxon>
    </lineage>
</organism>
<comment type="subunit">
    <text evidence="9">Heterotetramer, composed of two GyrA and two GyrB chains. In the heterotetramer, GyrA contains the active site tyrosine that forms a transient covalent intermediate with DNA, while GyrB binds cofactors and catalyzes ATP hydrolysis.</text>
</comment>
<proteinExistence type="inferred from homology"/>
<dbReference type="EMBL" id="ASRV01000153">
    <property type="protein sequence ID" value="EOR23440.1"/>
    <property type="molecule type" value="Genomic_DNA"/>
</dbReference>
<evidence type="ECO:0000313" key="12">
    <source>
        <dbReference type="EMBL" id="EOR23440.1"/>
    </source>
</evidence>
<dbReference type="Gene3D" id="3.90.199.10">
    <property type="entry name" value="Topoisomerase II, domain 5"/>
    <property type="match status" value="1"/>
</dbReference>
<keyword evidence="5 9" id="KW-0067">ATP-binding</keyword>
<dbReference type="NCBIfam" id="TIGR01063">
    <property type="entry name" value="gyrA"/>
    <property type="match status" value="1"/>
</dbReference>
<evidence type="ECO:0000256" key="7">
    <source>
        <dbReference type="ARBA" id="ARBA00023125"/>
    </source>
</evidence>
<evidence type="ECO:0000256" key="3">
    <source>
        <dbReference type="ARBA" id="ARBA00022490"/>
    </source>
</evidence>
<evidence type="ECO:0000256" key="4">
    <source>
        <dbReference type="ARBA" id="ARBA00022741"/>
    </source>
</evidence>
<dbReference type="PANTHER" id="PTHR43493:SF5">
    <property type="entry name" value="DNA GYRASE SUBUNIT A, CHLOROPLASTIC_MITOCHONDRIAL"/>
    <property type="match status" value="1"/>
</dbReference>
<protein>
    <recommendedName>
        <fullName evidence="9">DNA gyrase subunit A</fullName>
        <ecNumber evidence="9">5.6.2.2</ecNumber>
    </recommendedName>
</protein>
<dbReference type="InterPro" id="IPR013760">
    <property type="entry name" value="Topo_IIA-like_dom_sf"/>
</dbReference>
<dbReference type="GO" id="GO:0005694">
    <property type="term" value="C:chromosome"/>
    <property type="evidence" value="ECO:0007669"/>
    <property type="project" value="InterPro"/>
</dbReference>
<keyword evidence="8 9" id="KW-0413">Isomerase</keyword>